<dbReference type="Proteomes" id="UP000291116">
    <property type="component" value="Unassembled WGS sequence"/>
</dbReference>
<dbReference type="SUPFAM" id="SSF48452">
    <property type="entry name" value="TPR-like"/>
    <property type="match status" value="1"/>
</dbReference>
<gene>
    <name evidence="2" type="ORF">PSNMU_V1.4_AUG-EV-PASAV3_0011960</name>
</gene>
<dbReference type="InterPro" id="IPR051966">
    <property type="entry name" value="RPAP3"/>
</dbReference>
<feature type="compositionally biased region" description="Basic and acidic residues" evidence="1">
    <location>
        <begin position="72"/>
        <end position="92"/>
    </location>
</feature>
<dbReference type="EMBL" id="CAACVS010000030">
    <property type="protein sequence ID" value="VEU34486.1"/>
    <property type="molecule type" value="Genomic_DNA"/>
</dbReference>
<dbReference type="InterPro" id="IPR011990">
    <property type="entry name" value="TPR-like_helical_dom_sf"/>
</dbReference>
<name>A0A448YXJ7_9STRA</name>
<dbReference type="PANTHER" id="PTHR46423">
    <property type="entry name" value="RNA POLYMERASE II-ASSOCIATED PROTEIN 3"/>
    <property type="match status" value="1"/>
</dbReference>
<evidence type="ECO:0000313" key="2">
    <source>
        <dbReference type="EMBL" id="VEU34486.1"/>
    </source>
</evidence>
<protein>
    <submittedName>
        <fullName evidence="2">Uncharacterized protein</fullName>
    </submittedName>
</protein>
<dbReference type="GO" id="GO:0101031">
    <property type="term" value="C:protein folding chaperone complex"/>
    <property type="evidence" value="ECO:0007669"/>
    <property type="project" value="TreeGrafter"/>
</dbReference>
<reference evidence="2 3" key="1">
    <citation type="submission" date="2019-01" db="EMBL/GenBank/DDBJ databases">
        <authorList>
            <person name="Ferrante I. M."/>
        </authorList>
    </citation>
    <scope>NUCLEOTIDE SEQUENCE [LARGE SCALE GENOMIC DNA]</scope>
    <source>
        <strain evidence="2 3">B856</strain>
    </source>
</reference>
<evidence type="ECO:0000256" key="1">
    <source>
        <dbReference type="SAM" id="MobiDB-lite"/>
    </source>
</evidence>
<accession>A0A448YXJ7</accession>
<keyword evidence="3" id="KW-1185">Reference proteome</keyword>
<sequence>MRATIATPERRTTKRPLAASAAFFAAALVVLSWNPLPAVAAVSSRGLLLPTPNTLPRGGSLEEAGGETETETESKRDETEAESKAVPDPARDGEEEESSSSRSPAEIATALRLEGKECHDGGDFVGAAEIFRKAADTLGDGSSATEDYATCRLHQALCHLKSGDYPGCIDACTDVLGDKASHGSKPCHSPAITARAYHRRAKARMALGDNAGALQDARTASFLGDGKAVNLYGKLMREVPSSDFSSLVNGHSNPLLPEASASSSLQPSPHSALLESLLSKTGEAAPGPGFPGLNPASLLMGGSGGGPGSLLGALGQGGGAGGGMVGSLASGLVRKLDDEATQETICGFLRGTSKEQLAGLASMAGLGDALGDQQLDRLARFCKGVTPKGIRRTVRGTKALVYLARLARRAARVVQRYKGLIVALGVLQWAKSAVLRPLPVNARAAKKAARLAAKAASKEALGEALKATRAGWF</sequence>
<dbReference type="Gene3D" id="1.25.40.10">
    <property type="entry name" value="Tetratricopeptide repeat domain"/>
    <property type="match status" value="1"/>
</dbReference>
<dbReference type="AlphaFoldDB" id="A0A448YXJ7"/>
<dbReference type="PANTHER" id="PTHR46423:SF4">
    <property type="entry name" value="OUTER ENVELOPE PROTEIN 61"/>
    <property type="match status" value="1"/>
</dbReference>
<dbReference type="OrthoDB" id="49097at2759"/>
<proteinExistence type="predicted"/>
<evidence type="ECO:0000313" key="3">
    <source>
        <dbReference type="Proteomes" id="UP000291116"/>
    </source>
</evidence>
<organism evidence="2 3">
    <name type="scientific">Pseudo-nitzschia multistriata</name>
    <dbReference type="NCBI Taxonomy" id="183589"/>
    <lineage>
        <taxon>Eukaryota</taxon>
        <taxon>Sar</taxon>
        <taxon>Stramenopiles</taxon>
        <taxon>Ochrophyta</taxon>
        <taxon>Bacillariophyta</taxon>
        <taxon>Bacillariophyceae</taxon>
        <taxon>Bacillariophycidae</taxon>
        <taxon>Bacillariales</taxon>
        <taxon>Bacillariaceae</taxon>
        <taxon>Pseudo-nitzschia</taxon>
    </lineage>
</organism>
<feature type="region of interest" description="Disordered" evidence="1">
    <location>
        <begin position="48"/>
        <end position="105"/>
    </location>
</feature>